<name>A0ABW3W6D0_9ACTN</name>
<accession>A0ABW3W6D0</accession>
<protein>
    <recommendedName>
        <fullName evidence="4">DUF559 domain-containing protein</fullName>
    </recommendedName>
</protein>
<keyword evidence="3" id="KW-1185">Reference proteome</keyword>
<gene>
    <name evidence="2" type="ORF">ACFQ3F_23835</name>
</gene>
<dbReference type="Proteomes" id="UP001597229">
    <property type="component" value="Unassembled WGS sequence"/>
</dbReference>
<comment type="caution">
    <text evidence="2">The sequence shown here is derived from an EMBL/GenBank/DDBJ whole genome shotgun (WGS) entry which is preliminary data.</text>
</comment>
<evidence type="ECO:0000313" key="2">
    <source>
        <dbReference type="EMBL" id="MFD1250842.1"/>
    </source>
</evidence>
<sequence length="348" mass="38743">MELRINRSGLVVPTRTDPRGVTGPSPRQARGASWTRVGRGLYRPAGVADTVAQRIVDAVAAMPEGSAATGWAALHWLGARWSDGMAADSSPRPVPVAVGDRHARRRRPGVVVSEDWLLPGDVMLVDGLPVTIPVRSVTYEARVADGETSALVAIEMAMYDDLVSLAELRAYTARLVSRPGKRRLEAALDAAEENVWSPMETVMRRAWQEHRNRQLRCNQPVFDLAGNHLVTPDLLDVEAGVAGEYDGSVHDSGRRRSRDLAREELMRRLGIEVVIMVAGRGEQPRLHHRISGAYERAGRTTGPRLWTIEQPRWWVDTSTVSRRRDLDPILREHWLGHRRTGRIGRETA</sequence>
<evidence type="ECO:0008006" key="4">
    <source>
        <dbReference type="Google" id="ProtNLM"/>
    </source>
</evidence>
<organism evidence="2 3">
    <name type="scientific">Nocardioides ginsengisoli</name>
    <dbReference type="NCBI Taxonomy" id="363868"/>
    <lineage>
        <taxon>Bacteria</taxon>
        <taxon>Bacillati</taxon>
        <taxon>Actinomycetota</taxon>
        <taxon>Actinomycetes</taxon>
        <taxon>Propionibacteriales</taxon>
        <taxon>Nocardioidaceae</taxon>
        <taxon>Nocardioides</taxon>
    </lineage>
</organism>
<evidence type="ECO:0000313" key="3">
    <source>
        <dbReference type="Proteomes" id="UP001597229"/>
    </source>
</evidence>
<dbReference type="RefSeq" id="WP_379229330.1">
    <property type="nucleotide sequence ID" value="NZ_JBHTLX010000029.1"/>
</dbReference>
<feature type="region of interest" description="Disordered" evidence="1">
    <location>
        <begin position="1"/>
        <end position="32"/>
    </location>
</feature>
<evidence type="ECO:0000256" key="1">
    <source>
        <dbReference type="SAM" id="MobiDB-lite"/>
    </source>
</evidence>
<proteinExistence type="predicted"/>
<dbReference type="EMBL" id="JBHTLX010000029">
    <property type="protein sequence ID" value="MFD1250842.1"/>
    <property type="molecule type" value="Genomic_DNA"/>
</dbReference>
<reference evidence="3" key="1">
    <citation type="journal article" date="2019" name="Int. J. Syst. Evol. Microbiol.">
        <title>The Global Catalogue of Microorganisms (GCM) 10K type strain sequencing project: providing services to taxonomists for standard genome sequencing and annotation.</title>
        <authorList>
            <consortium name="The Broad Institute Genomics Platform"/>
            <consortium name="The Broad Institute Genome Sequencing Center for Infectious Disease"/>
            <person name="Wu L."/>
            <person name="Ma J."/>
        </authorList>
    </citation>
    <scope>NUCLEOTIDE SEQUENCE [LARGE SCALE GENOMIC DNA]</scope>
    <source>
        <strain evidence="3">CCUG 52478</strain>
    </source>
</reference>